<organism evidence="4 5">
    <name type="scientific">Cuscuta campestris</name>
    <dbReference type="NCBI Taxonomy" id="132261"/>
    <lineage>
        <taxon>Eukaryota</taxon>
        <taxon>Viridiplantae</taxon>
        <taxon>Streptophyta</taxon>
        <taxon>Embryophyta</taxon>
        <taxon>Tracheophyta</taxon>
        <taxon>Spermatophyta</taxon>
        <taxon>Magnoliopsida</taxon>
        <taxon>eudicotyledons</taxon>
        <taxon>Gunneridae</taxon>
        <taxon>Pentapetalae</taxon>
        <taxon>asterids</taxon>
        <taxon>lamiids</taxon>
        <taxon>Solanales</taxon>
        <taxon>Convolvulaceae</taxon>
        <taxon>Cuscuteae</taxon>
        <taxon>Cuscuta</taxon>
        <taxon>Cuscuta subgen. Grammica</taxon>
        <taxon>Cuscuta sect. Cleistogrammica</taxon>
    </lineage>
</organism>
<accession>A0A484MQ11</accession>
<feature type="region of interest" description="Disordered" evidence="1">
    <location>
        <begin position="41"/>
        <end position="167"/>
    </location>
</feature>
<dbReference type="PANTHER" id="PTHR31105">
    <property type="entry name" value="EXTRA-LARGE G-PROTEIN-LIKE"/>
    <property type="match status" value="1"/>
</dbReference>
<dbReference type="Pfam" id="PF11331">
    <property type="entry name" value="Zn_ribbon_12"/>
    <property type="match status" value="1"/>
</dbReference>
<feature type="region of interest" description="Disordered" evidence="1">
    <location>
        <begin position="464"/>
        <end position="505"/>
    </location>
</feature>
<feature type="compositionally biased region" description="Polar residues" evidence="1">
    <location>
        <begin position="264"/>
        <end position="287"/>
    </location>
</feature>
<dbReference type="AlphaFoldDB" id="A0A484MQ11"/>
<gene>
    <name evidence="4" type="ORF">CCAM_LOCUS32373</name>
</gene>
<feature type="region of interest" description="Disordered" evidence="1">
    <location>
        <begin position="209"/>
        <end position="228"/>
    </location>
</feature>
<dbReference type="PANTHER" id="PTHR31105:SF38">
    <property type="entry name" value="PROTEIN ENHANCED DISEASE RESISTANCE 4"/>
    <property type="match status" value="1"/>
</dbReference>
<dbReference type="GO" id="GO:1900150">
    <property type="term" value="P:regulation of defense response to fungus"/>
    <property type="evidence" value="ECO:0007669"/>
    <property type="project" value="InterPro"/>
</dbReference>
<dbReference type="OrthoDB" id="1930285at2759"/>
<proteinExistence type="predicted"/>
<reference evidence="4 5" key="1">
    <citation type="submission" date="2018-04" db="EMBL/GenBank/DDBJ databases">
        <authorList>
            <person name="Vogel A."/>
        </authorList>
    </citation>
    <scope>NUCLEOTIDE SEQUENCE [LARGE SCALE GENOMIC DNA]</scope>
</reference>
<evidence type="ECO:0000259" key="2">
    <source>
        <dbReference type="Pfam" id="PF11331"/>
    </source>
</evidence>
<feature type="compositionally biased region" description="Basic and acidic residues" evidence="1">
    <location>
        <begin position="157"/>
        <end position="167"/>
    </location>
</feature>
<feature type="region of interest" description="Disordered" evidence="1">
    <location>
        <begin position="259"/>
        <end position="292"/>
    </location>
</feature>
<dbReference type="Pfam" id="PF22910">
    <property type="entry name" value="EDR4-like_1st"/>
    <property type="match status" value="1"/>
</dbReference>
<evidence type="ECO:0000313" key="4">
    <source>
        <dbReference type="EMBL" id="VFQ90597.1"/>
    </source>
</evidence>
<name>A0A484MQ11_9ASTE</name>
<dbReference type="InterPro" id="IPR040244">
    <property type="entry name" value="EDR4-like"/>
</dbReference>
<dbReference type="InterPro" id="IPR021480">
    <property type="entry name" value="Zinc_ribbon_12"/>
</dbReference>
<sequence length="505" mass="55940">MSNEMNAKVRTVRCPKCLHLLQEPADFPVYKCGGCGTILQAKRRKNDSTDPQPSCTPVKAEQPRSSAENETNGPHEESSLSPERDDTLKGKTGIERNQDEKEQCGGEKLPGSESQESSSPFCPSGITRELESPESHKCTEAADQSPANESVSSENTTRIRHENSDKEISRGLDRSFYDCYDGSASSCDGEGEILSVDKVPFFMNCHGSPSTSRKSDFGPPSSGIIDPEPDRMELVRTIYELEDQICKMRLQSVANANRDPFHMNTMNSRGSPSTYRKSDFGPSSSTVAADPAGPDRIELLRKMIYELEDQIEKIRRGNGNCLHSTYHSRQSQIPRMPFSGVVHRCSAQLPFSGEVQHCSAQLPGGCIYCNTPCSSSPSPGHSSLSSLERFHLREKYAKKRHLLPVASGAPIIACHYCSEMLKIPADFGLFKRRFHRLRCHACRNILRFSVQNGKHVVPHFKEMVAPPPSEDDDISNGTPENVGRESASPLHRLMGYSSVSQVMKE</sequence>
<dbReference type="EMBL" id="OOIL02004148">
    <property type="protein sequence ID" value="VFQ90597.1"/>
    <property type="molecule type" value="Genomic_DNA"/>
</dbReference>
<evidence type="ECO:0000256" key="1">
    <source>
        <dbReference type="SAM" id="MobiDB-lite"/>
    </source>
</evidence>
<feature type="compositionally biased region" description="Polar residues" evidence="1">
    <location>
        <begin position="112"/>
        <end position="121"/>
    </location>
</feature>
<dbReference type="InterPro" id="IPR055126">
    <property type="entry name" value="EDR4-like_N"/>
</dbReference>
<evidence type="ECO:0000313" key="5">
    <source>
        <dbReference type="Proteomes" id="UP000595140"/>
    </source>
</evidence>
<feature type="domain" description="Probable zinc-ribbon" evidence="2">
    <location>
        <begin position="406"/>
        <end position="450"/>
    </location>
</feature>
<feature type="compositionally biased region" description="Polar residues" evidence="1">
    <location>
        <begin position="145"/>
        <end position="156"/>
    </location>
</feature>
<feature type="compositionally biased region" description="Basic and acidic residues" evidence="1">
    <location>
        <begin position="128"/>
        <end position="140"/>
    </location>
</feature>
<dbReference type="Proteomes" id="UP000595140">
    <property type="component" value="Unassembled WGS sequence"/>
</dbReference>
<feature type="compositionally biased region" description="Polar residues" evidence="1">
    <location>
        <begin position="63"/>
        <end position="72"/>
    </location>
</feature>
<keyword evidence="5" id="KW-1185">Reference proteome</keyword>
<evidence type="ECO:0000259" key="3">
    <source>
        <dbReference type="Pfam" id="PF22910"/>
    </source>
</evidence>
<protein>
    <submittedName>
        <fullName evidence="4">Uncharacterized protein</fullName>
    </submittedName>
</protein>
<feature type="compositionally biased region" description="Basic and acidic residues" evidence="1">
    <location>
        <begin position="73"/>
        <end position="105"/>
    </location>
</feature>
<feature type="domain" description="Enhanced disease resistance 4-like N-terminal" evidence="3">
    <location>
        <begin position="8"/>
        <end position="41"/>
    </location>
</feature>